<sequence>MRQRTARLVLSGISLALTLGGCTTTYTESDVAAEEQKQDQAARREGKRDEQIDQEGGGANAEQMERDRQEAERDAEL</sequence>
<feature type="compositionally biased region" description="Basic and acidic residues" evidence="1">
    <location>
        <begin position="34"/>
        <end position="51"/>
    </location>
</feature>
<gene>
    <name evidence="2" type="ORF">E6K81_16480</name>
</gene>
<comment type="caution">
    <text evidence="2">The sequence shown here is derived from an EMBL/GenBank/DDBJ whole genome shotgun (WGS) entry which is preliminary data.</text>
</comment>
<evidence type="ECO:0000256" key="1">
    <source>
        <dbReference type="SAM" id="MobiDB-lite"/>
    </source>
</evidence>
<organism evidence="2 3">
    <name type="scientific">Eiseniibacteriota bacterium</name>
    <dbReference type="NCBI Taxonomy" id="2212470"/>
    <lineage>
        <taxon>Bacteria</taxon>
        <taxon>Candidatus Eiseniibacteriota</taxon>
    </lineage>
</organism>
<proteinExistence type="predicted"/>
<feature type="region of interest" description="Disordered" evidence="1">
    <location>
        <begin position="27"/>
        <end position="77"/>
    </location>
</feature>
<dbReference type="Proteomes" id="UP000319771">
    <property type="component" value="Unassembled WGS sequence"/>
</dbReference>
<dbReference type="AlphaFoldDB" id="A0A538TYK4"/>
<feature type="compositionally biased region" description="Basic and acidic residues" evidence="1">
    <location>
        <begin position="63"/>
        <end position="77"/>
    </location>
</feature>
<reference evidence="2 3" key="1">
    <citation type="journal article" date="2019" name="Nat. Microbiol.">
        <title>Mediterranean grassland soil C-N compound turnover is dependent on rainfall and depth, and is mediated by genomically divergent microorganisms.</title>
        <authorList>
            <person name="Diamond S."/>
            <person name="Andeer P.F."/>
            <person name="Li Z."/>
            <person name="Crits-Christoph A."/>
            <person name="Burstein D."/>
            <person name="Anantharaman K."/>
            <person name="Lane K.R."/>
            <person name="Thomas B.C."/>
            <person name="Pan C."/>
            <person name="Northen T.R."/>
            <person name="Banfield J.F."/>
        </authorList>
    </citation>
    <scope>NUCLEOTIDE SEQUENCE [LARGE SCALE GENOMIC DNA]</scope>
    <source>
        <strain evidence="2">WS_11</strain>
    </source>
</reference>
<evidence type="ECO:0000313" key="3">
    <source>
        <dbReference type="Proteomes" id="UP000319771"/>
    </source>
</evidence>
<accession>A0A538TYK4</accession>
<protein>
    <submittedName>
        <fullName evidence="2">Uncharacterized protein</fullName>
    </submittedName>
</protein>
<dbReference type="PROSITE" id="PS51257">
    <property type="entry name" value="PROKAR_LIPOPROTEIN"/>
    <property type="match status" value="1"/>
</dbReference>
<name>A0A538TYK4_UNCEI</name>
<dbReference type="EMBL" id="VBPB01000380">
    <property type="protein sequence ID" value="TMQ68683.1"/>
    <property type="molecule type" value="Genomic_DNA"/>
</dbReference>
<evidence type="ECO:0000313" key="2">
    <source>
        <dbReference type="EMBL" id="TMQ68683.1"/>
    </source>
</evidence>